<dbReference type="NCBIfam" id="NF001989">
    <property type="entry name" value="PRK00784.1"/>
    <property type="match status" value="1"/>
</dbReference>
<dbReference type="Gene3D" id="3.40.50.300">
    <property type="entry name" value="P-loop containing nucleotide triphosphate hydrolases"/>
    <property type="match status" value="1"/>
</dbReference>
<feature type="domain" description="CobB/CobQ-like glutamine amidotransferase" evidence="3">
    <location>
        <begin position="250"/>
        <end position="442"/>
    </location>
</feature>
<protein>
    <recommendedName>
        <fullName evidence="2">Cobyric acid synthase</fullName>
    </recommendedName>
</protein>
<keyword evidence="2" id="KW-0169">Cobalamin biosynthesis</keyword>
<sequence>MKKNIMVLGTASSVGKSTVLTALCRVLKKKGYDVAPFKGINVSLNSTKNKMGEEIAKAQFIQSEACEITPKGIMNPILIKPSSDNKAKIFVNGKSYCNKENCNDDEVNKDLKEFLKEGFEKLSKEYDNIIVEGRGSAFDVNEKCNEMSNFYIANLTNSDVILVGNDEKGGALPSIYGTVMLLKEEERKLIKGIIINKVKGDIKEFKNNIAILEEKLNIPVLGVLPYKELTIENEETVTKRLRSNKRSGLNIAIIKLQHISNITDFYPLELEKNVNIRYVKTPNELEGANLIILPGSKSITYDLEYIKSNGLYDKIIELQKNGATVMGICGGFQMLGKNIIDSSSNEEDNKIIKGFNMLPLNTTLSSDKKTAISNGIVCSMKNELKSLSNIRVYGYEVHNGFGEMLDNGEVFIIDKNNNVIGLCNEKGDVFGTYIHGILEGEEFRKNLINDLKKKYNVVIENSKEEKEHYKKYKLEQYDNLGEFFEEHINMDKILEILNNEKEEGTKEKSLEE</sequence>
<dbReference type="Gene3D" id="3.40.50.880">
    <property type="match status" value="1"/>
</dbReference>
<dbReference type="PROSITE" id="PS51274">
    <property type="entry name" value="GATASE_COBBQ"/>
    <property type="match status" value="1"/>
</dbReference>
<dbReference type="GO" id="GO:0051921">
    <property type="term" value="F:adenosylcobyric acid synthase (glutamine-hydrolyzing) activity"/>
    <property type="evidence" value="ECO:0007669"/>
    <property type="project" value="UniProtKB-EC"/>
</dbReference>
<gene>
    <name evidence="2" type="primary">cobQ</name>
    <name evidence="4" type="ORF">J2S18_000913</name>
</gene>
<keyword evidence="5" id="KW-1185">Reference proteome</keyword>
<dbReference type="Pfam" id="PF13500">
    <property type="entry name" value="AAA_26"/>
    <property type="match status" value="1"/>
</dbReference>
<dbReference type="PANTHER" id="PTHR21343:SF1">
    <property type="entry name" value="COBYRIC ACID SYNTHASE"/>
    <property type="match status" value="1"/>
</dbReference>
<evidence type="ECO:0000313" key="4">
    <source>
        <dbReference type="EMBL" id="MDQ0148983.1"/>
    </source>
</evidence>
<dbReference type="EMBL" id="JAUSUF010000002">
    <property type="protein sequence ID" value="MDQ0148983.1"/>
    <property type="molecule type" value="Genomic_DNA"/>
</dbReference>
<keyword evidence="4" id="KW-0436">Ligase</keyword>
<dbReference type="HAMAP" id="MF_00028">
    <property type="entry name" value="CobQ"/>
    <property type="match status" value="1"/>
</dbReference>
<dbReference type="InterPro" id="IPR029062">
    <property type="entry name" value="Class_I_gatase-like"/>
</dbReference>
<feature type="active site" description="Nucleophile" evidence="2">
    <location>
        <position position="329"/>
    </location>
</feature>
<comment type="similarity">
    <text evidence="2">Belongs to the CobB/CobQ family. CobQ subfamily.</text>
</comment>
<comment type="pathway">
    <text evidence="2">Cofactor biosynthesis; adenosylcobalamin biosynthesis.</text>
</comment>
<organism evidence="4 5">
    <name type="scientific">Eubacterium multiforme</name>
    <dbReference type="NCBI Taxonomy" id="83339"/>
    <lineage>
        <taxon>Bacteria</taxon>
        <taxon>Bacillati</taxon>
        <taxon>Bacillota</taxon>
        <taxon>Clostridia</taxon>
        <taxon>Eubacteriales</taxon>
        <taxon>Eubacteriaceae</taxon>
        <taxon>Eubacterium</taxon>
    </lineage>
</organism>
<feature type="active site" evidence="2">
    <location>
        <position position="435"/>
    </location>
</feature>
<dbReference type="RefSeq" id="WP_307483798.1">
    <property type="nucleotide sequence ID" value="NZ_JAUSUF010000002.1"/>
</dbReference>
<dbReference type="NCBIfam" id="TIGR00313">
    <property type="entry name" value="cobQ"/>
    <property type="match status" value="1"/>
</dbReference>
<accession>A0ABT9UQR1</accession>
<dbReference type="SUPFAM" id="SSF52317">
    <property type="entry name" value="Class I glutamine amidotransferase-like"/>
    <property type="match status" value="1"/>
</dbReference>
<dbReference type="PANTHER" id="PTHR21343">
    <property type="entry name" value="DETHIOBIOTIN SYNTHETASE"/>
    <property type="match status" value="1"/>
</dbReference>
<dbReference type="InterPro" id="IPR033949">
    <property type="entry name" value="CobQ_GATase1"/>
</dbReference>
<dbReference type="InterPro" id="IPR004459">
    <property type="entry name" value="CobQ_synth"/>
</dbReference>
<proteinExistence type="inferred from homology"/>
<evidence type="ECO:0000259" key="3">
    <source>
        <dbReference type="Pfam" id="PF07685"/>
    </source>
</evidence>
<dbReference type="SUPFAM" id="SSF52540">
    <property type="entry name" value="P-loop containing nucleoside triphosphate hydrolases"/>
    <property type="match status" value="1"/>
</dbReference>
<dbReference type="InterPro" id="IPR027417">
    <property type="entry name" value="P-loop_NTPase"/>
</dbReference>
<comment type="caution">
    <text evidence="4">The sequence shown here is derived from an EMBL/GenBank/DDBJ whole genome shotgun (WGS) entry which is preliminary data.</text>
</comment>
<keyword evidence="1 2" id="KW-0315">Glutamine amidotransferase</keyword>
<evidence type="ECO:0000313" key="5">
    <source>
        <dbReference type="Proteomes" id="UP001228504"/>
    </source>
</evidence>
<dbReference type="Pfam" id="PF07685">
    <property type="entry name" value="GATase_3"/>
    <property type="match status" value="1"/>
</dbReference>
<evidence type="ECO:0000256" key="2">
    <source>
        <dbReference type="HAMAP-Rule" id="MF_00028"/>
    </source>
</evidence>
<reference evidence="4 5" key="1">
    <citation type="submission" date="2023-07" db="EMBL/GenBank/DDBJ databases">
        <title>Genomic Encyclopedia of Type Strains, Phase IV (KMG-IV): sequencing the most valuable type-strain genomes for metagenomic binning, comparative biology and taxonomic classification.</title>
        <authorList>
            <person name="Goeker M."/>
        </authorList>
    </citation>
    <scope>NUCLEOTIDE SEQUENCE [LARGE SCALE GENOMIC DNA]</scope>
    <source>
        <strain evidence="4 5">DSM 20694</strain>
    </source>
</reference>
<name>A0ABT9UQR1_9FIRM</name>
<evidence type="ECO:0000256" key="1">
    <source>
        <dbReference type="ARBA" id="ARBA00022962"/>
    </source>
</evidence>
<dbReference type="CDD" id="cd01750">
    <property type="entry name" value="GATase1_CobQ"/>
    <property type="match status" value="1"/>
</dbReference>
<comment type="function">
    <text evidence="2">Catalyzes amidations at positions B, D, E, and G on adenosylcobyrinic A,C-diamide. NH(2) groups are provided by glutamine, and one molecule of ATP is hydrogenolyzed for each amidation.</text>
</comment>
<dbReference type="InterPro" id="IPR011698">
    <property type="entry name" value="GATase_3"/>
</dbReference>
<dbReference type="Proteomes" id="UP001228504">
    <property type="component" value="Unassembled WGS sequence"/>
</dbReference>